<comment type="cofactor">
    <cofactor evidence="1">
        <name>FAD</name>
        <dbReference type="ChEBI" id="CHEBI:57692"/>
    </cofactor>
</comment>
<dbReference type="Gene3D" id="3.30.390.30">
    <property type="match status" value="1"/>
</dbReference>
<evidence type="ECO:0000256" key="2">
    <source>
        <dbReference type="ARBA" id="ARBA00022630"/>
    </source>
</evidence>
<dbReference type="InterPro" id="IPR028202">
    <property type="entry name" value="Reductase_C"/>
</dbReference>
<dbReference type="EMBL" id="NVUL01000109">
    <property type="protein sequence ID" value="PCI73993.1"/>
    <property type="molecule type" value="Genomic_DNA"/>
</dbReference>
<dbReference type="Gene3D" id="3.50.50.60">
    <property type="entry name" value="FAD/NAD(P)-binding domain"/>
    <property type="match status" value="2"/>
</dbReference>
<evidence type="ECO:0000313" key="8">
    <source>
        <dbReference type="Proteomes" id="UP000218767"/>
    </source>
</evidence>
<dbReference type="SUPFAM" id="SSF51905">
    <property type="entry name" value="FAD/NAD(P)-binding domain"/>
    <property type="match status" value="1"/>
</dbReference>
<dbReference type="Pfam" id="PF07992">
    <property type="entry name" value="Pyr_redox_2"/>
    <property type="match status" value="1"/>
</dbReference>
<keyword evidence="3" id="KW-0274">FAD</keyword>
<dbReference type="GO" id="GO:0005737">
    <property type="term" value="C:cytoplasm"/>
    <property type="evidence" value="ECO:0007669"/>
    <property type="project" value="TreeGrafter"/>
</dbReference>
<protein>
    <submittedName>
        <fullName evidence="7">Pyridine nucleotide-disulfide oxidoreductase</fullName>
    </submittedName>
</protein>
<proteinExistence type="predicted"/>
<keyword evidence="2" id="KW-0285">Flavoprotein</keyword>
<dbReference type="Proteomes" id="UP000218767">
    <property type="component" value="Unassembled WGS sequence"/>
</dbReference>
<evidence type="ECO:0000256" key="1">
    <source>
        <dbReference type="ARBA" id="ARBA00001974"/>
    </source>
</evidence>
<evidence type="ECO:0000259" key="6">
    <source>
        <dbReference type="Pfam" id="PF14759"/>
    </source>
</evidence>
<dbReference type="PANTHER" id="PTHR43557:SF2">
    <property type="entry name" value="RIESKE DOMAIN-CONTAINING PROTEIN-RELATED"/>
    <property type="match status" value="1"/>
</dbReference>
<dbReference type="PANTHER" id="PTHR43557">
    <property type="entry name" value="APOPTOSIS-INDUCING FACTOR 1"/>
    <property type="match status" value="1"/>
</dbReference>
<dbReference type="InterPro" id="IPR023753">
    <property type="entry name" value="FAD/NAD-binding_dom"/>
</dbReference>
<dbReference type="GO" id="GO:0016651">
    <property type="term" value="F:oxidoreductase activity, acting on NAD(P)H"/>
    <property type="evidence" value="ECO:0007669"/>
    <property type="project" value="TreeGrafter"/>
</dbReference>
<name>A0A2A4WUJ5_9GAMM</name>
<accession>A0A2A4WUJ5</accession>
<dbReference type="PRINTS" id="PR00411">
    <property type="entry name" value="PNDRDTASEI"/>
</dbReference>
<evidence type="ECO:0000256" key="3">
    <source>
        <dbReference type="ARBA" id="ARBA00022827"/>
    </source>
</evidence>
<evidence type="ECO:0000256" key="4">
    <source>
        <dbReference type="ARBA" id="ARBA00023002"/>
    </source>
</evidence>
<dbReference type="InterPro" id="IPR016156">
    <property type="entry name" value="FAD/NAD-linked_Rdtase_dimer_sf"/>
</dbReference>
<sequence>MSDSCIIVGASHAGVSLALQLRREGWTAPIKLIGEESELPYHRPPLSKEHLAGKKDLDAMRLRPAKLYADNDIDLLLSTRVNSIDTAAREVQLQSGESLGYQKLALCTGASVREFNPARGLENVFYIRTAADIARLAPHVRKGRRALVIGGGYIGLEAAAVLAQQEVSVSVLEMAERILQRVTSPAMSDYMQRLHESHGVEVHSGVEVESIREEGQEKLICCADGTEFRADFLIVGIGVEANASLALNAGIETGAGIQVNEYCRTSDEHVYAAGDCTVHPSLIYQRSISLESVQNANDQARAAAANICGKEQVYNAVPWFWSDQYSIKLQMAGLNTDYDQVVMRGSAEGGIEASFALFYLKEGVLIAADCVARPKEFMVSKKLIKEGTKIAAEHLQNEEIEPISFVTA</sequence>
<dbReference type="AlphaFoldDB" id="A0A2A4WUJ5"/>
<evidence type="ECO:0000313" key="7">
    <source>
        <dbReference type="EMBL" id="PCI73993.1"/>
    </source>
</evidence>
<reference evidence="8" key="1">
    <citation type="submission" date="2017-08" db="EMBL/GenBank/DDBJ databases">
        <title>A dynamic microbial community with high functional redundancy inhabits the cold, oxic subseafloor aquifer.</title>
        <authorList>
            <person name="Tully B.J."/>
            <person name="Wheat C.G."/>
            <person name="Glazer B.T."/>
            <person name="Huber J.A."/>
        </authorList>
    </citation>
    <scope>NUCLEOTIDE SEQUENCE [LARGE SCALE GENOMIC DNA]</scope>
</reference>
<comment type="caution">
    <text evidence="7">The sequence shown here is derived from an EMBL/GenBank/DDBJ whole genome shotgun (WGS) entry which is preliminary data.</text>
</comment>
<feature type="domain" description="Reductase C-terminal" evidence="6">
    <location>
        <begin position="319"/>
        <end position="399"/>
    </location>
</feature>
<organism evidence="7 8">
    <name type="scientific">SAR86 cluster bacterium</name>
    <dbReference type="NCBI Taxonomy" id="2030880"/>
    <lineage>
        <taxon>Bacteria</taxon>
        <taxon>Pseudomonadati</taxon>
        <taxon>Pseudomonadota</taxon>
        <taxon>Gammaproteobacteria</taxon>
        <taxon>SAR86 cluster</taxon>
    </lineage>
</organism>
<dbReference type="Pfam" id="PF14759">
    <property type="entry name" value="Reductase_C"/>
    <property type="match status" value="1"/>
</dbReference>
<feature type="domain" description="FAD/NAD(P)-binding" evidence="5">
    <location>
        <begin position="4"/>
        <end position="300"/>
    </location>
</feature>
<keyword evidence="4" id="KW-0560">Oxidoreductase</keyword>
<dbReference type="InterPro" id="IPR036188">
    <property type="entry name" value="FAD/NAD-bd_sf"/>
</dbReference>
<dbReference type="InterPro" id="IPR050446">
    <property type="entry name" value="FAD-oxidoreductase/Apoptosis"/>
</dbReference>
<dbReference type="PRINTS" id="PR00368">
    <property type="entry name" value="FADPNR"/>
</dbReference>
<dbReference type="SUPFAM" id="SSF55424">
    <property type="entry name" value="FAD/NAD-linked reductases, dimerisation (C-terminal) domain"/>
    <property type="match status" value="1"/>
</dbReference>
<evidence type="ECO:0000259" key="5">
    <source>
        <dbReference type="Pfam" id="PF07992"/>
    </source>
</evidence>
<gene>
    <name evidence="7" type="ORF">COB20_15580</name>
</gene>